<dbReference type="Proteomes" id="UP000092600">
    <property type="component" value="Unassembled WGS sequence"/>
</dbReference>
<evidence type="ECO:0000313" key="2">
    <source>
        <dbReference type="EMBL" id="OAY66972.1"/>
    </source>
</evidence>
<feature type="transmembrane region" description="Helical" evidence="1">
    <location>
        <begin position="517"/>
        <end position="540"/>
    </location>
</feature>
<keyword evidence="1" id="KW-0472">Membrane</keyword>
<comment type="caution">
    <text evidence="2">The sequence shown here is derived from an EMBL/GenBank/DDBJ whole genome shotgun (WGS) entry which is preliminary data.</text>
</comment>
<dbReference type="InterPro" id="IPR004158">
    <property type="entry name" value="DUF247_pln"/>
</dbReference>
<dbReference type="STRING" id="4615.A0A199UQ69"/>
<protein>
    <submittedName>
        <fullName evidence="2">UPF0481 protein</fullName>
    </submittedName>
</protein>
<gene>
    <name evidence="2" type="ORF">ACMD2_22182</name>
</gene>
<evidence type="ECO:0000313" key="3">
    <source>
        <dbReference type="Proteomes" id="UP000092600"/>
    </source>
</evidence>
<organism evidence="2 3">
    <name type="scientific">Ananas comosus</name>
    <name type="common">Pineapple</name>
    <name type="synonym">Ananas ananas</name>
    <dbReference type="NCBI Taxonomy" id="4615"/>
    <lineage>
        <taxon>Eukaryota</taxon>
        <taxon>Viridiplantae</taxon>
        <taxon>Streptophyta</taxon>
        <taxon>Embryophyta</taxon>
        <taxon>Tracheophyta</taxon>
        <taxon>Spermatophyta</taxon>
        <taxon>Magnoliopsida</taxon>
        <taxon>Liliopsida</taxon>
        <taxon>Poales</taxon>
        <taxon>Bromeliaceae</taxon>
        <taxon>Bromelioideae</taxon>
        <taxon>Ananas</taxon>
    </lineage>
</organism>
<dbReference type="PANTHER" id="PTHR31170:SF18">
    <property type="entry name" value="(WILD MALAYSIAN BANANA) HYPOTHETICAL PROTEIN"/>
    <property type="match status" value="1"/>
</dbReference>
<sequence length="593" mass="69289">MDELVISMKSELSYYWSLGENLEEGTKLSLIYKIPKHIREADRNAYEPIILSIGPYHHSTPAVLAMEKVKWNCLDYILKLNRKKTLQDYVRLIMGLADQVRKFYSEEIKIETDKYLEMLLLDGCFILVYLYGTDGIPLPTPKQPVSSVCQDIVTKYESEQMAERIRNNEAEITENNTQIRQVVRENLVAEVQLSEGDAIHQSTQNDRHCHDENVQNQDYLDQIGAWYTNFVAHDLLLLENQLPFFVIKRIYELVASKETATPLAEKIAKHVERMLCYYPKAIRESRRPKDFHHLLHLCHMYFRPTQKLEYYQHETRPGFFRHFKHLGKYFNLGHHTEEEEQALAPNQQFNCLRASKQANRWHRAVQYYEAGVEFSKKEFDEHNPHSLLDIKFSNGVMEIPCLRIDENTGSLFRNFIAFEQTCSQFGNDITAYIVFMSQLISMPDDVTLLVQRGIIVHILDSDEEVSTLFSKLSKDVVFDFNGDYYLKPMSWVLEEHYQSRLKRWMAWLWHERFSNPWLGLAVLTGAIVLFCTVLQTLIAVSSYYSALSSAQLGVNDAATKPPKKTFHMHKESRTYYLHQKEAGRIAGNKMKQP</sequence>
<keyword evidence="1" id="KW-1133">Transmembrane helix</keyword>
<dbReference type="AlphaFoldDB" id="A0A199UQ69"/>
<keyword evidence="1" id="KW-0812">Transmembrane</keyword>
<dbReference type="PANTHER" id="PTHR31170">
    <property type="entry name" value="BNAC04G53230D PROTEIN"/>
    <property type="match status" value="1"/>
</dbReference>
<name>A0A199UQ69_ANACO</name>
<evidence type="ECO:0000256" key="1">
    <source>
        <dbReference type="SAM" id="Phobius"/>
    </source>
</evidence>
<dbReference type="EMBL" id="LSRQ01005799">
    <property type="protein sequence ID" value="OAY66972.1"/>
    <property type="molecule type" value="Genomic_DNA"/>
</dbReference>
<dbReference type="Pfam" id="PF03140">
    <property type="entry name" value="DUF247"/>
    <property type="match status" value="1"/>
</dbReference>
<reference evidence="2 3" key="1">
    <citation type="journal article" date="2016" name="DNA Res.">
        <title>The draft genome of MD-2 pineapple using hybrid error correction of long reads.</title>
        <authorList>
            <person name="Redwan R.M."/>
            <person name="Saidin A."/>
            <person name="Kumar S.V."/>
        </authorList>
    </citation>
    <scope>NUCLEOTIDE SEQUENCE [LARGE SCALE GENOMIC DNA]</scope>
    <source>
        <strain evidence="3">cv. MD2</strain>
        <tissue evidence="2">Leaf</tissue>
    </source>
</reference>
<accession>A0A199UQ69</accession>
<proteinExistence type="predicted"/>